<evidence type="ECO:0000256" key="2">
    <source>
        <dbReference type="ARBA" id="ARBA00022801"/>
    </source>
</evidence>
<dbReference type="PROSITE" id="PS51198">
    <property type="entry name" value="UVRD_HELICASE_ATP_BIND"/>
    <property type="match status" value="1"/>
</dbReference>
<evidence type="ECO:0000313" key="6">
    <source>
        <dbReference type="EMBL" id="KKK44867.1"/>
    </source>
</evidence>
<dbReference type="Pfam" id="PF00580">
    <property type="entry name" value="UvrD-helicase"/>
    <property type="match status" value="1"/>
</dbReference>
<evidence type="ECO:0000259" key="5">
    <source>
        <dbReference type="PROSITE" id="PS51198"/>
    </source>
</evidence>
<dbReference type="InterPro" id="IPR000212">
    <property type="entry name" value="DNA_helicase_UvrD/REP"/>
</dbReference>
<evidence type="ECO:0000256" key="4">
    <source>
        <dbReference type="ARBA" id="ARBA00022840"/>
    </source>
</evidence>
<dbReference type="CDD" id="cd17932">
    <property type="entry name" value="DEXQc_UvrD"/>
    <property type="match status" value="1"/>
</dbReference>
<feature type="domain" description="UvrD-like helicase ATP-binding" evidence="5">
    <location>
        <begin position="89"/>
        <end position="333"/>
    </location>
</feature>
<dbReference type="Gene3D" id="3.40.50.300">
    <property type="entry name" value="P-loop containing nucleotide triphosphate hydrolases"/>
    <property type="match status" value="1"/>
</dbReference>
<keyword evidence="1" id="KW-0547">Nucleotide-binding</keyword>
<reference evidence="6" key="1">
    <citation type="journal article" date="2015" name="Nature">
        <title>Complex archaea that bridge the gap between prokaryotes and eukaryotes.</title>
        <authorList>
            <person name="Spang A."/>
            <person name="Saw J.H."/>
            <person name="Jorgensen S.L."/>
            <person name="Zaremba-Niedzwiedzka K."/>
            <person name="Martijn J."/>
            <person name="Lind A.E."/>
            <person name="van Eijk R."/>
            <person name="Schleper C."/>
            <person name="Guy L."/>
            <person name="Ettema T.J."/>
        </authorList>
    </citation>
    <scope>NUCLEOTIDE SEQUENCE</scope>
</reference>
<accession>A0A0F8VKL4</accession>
<dbReference type="GO" id="GO:0003677">
    <property type="term" value="F:DNA binding"/>
    <property type="evidence" value="ECO:0007669"/>
    <property type="project" value="InterPro"/>
</dbReference>
<name>A0A0F8VKL4_9ZZZZ</name>
<protein>
    <recommendedName>
        <fullName evidence="5">UvrD-like helicase ATP-binding domain-containing protein</fullName>
    </recommendedName>
</protein>
<dbReference type="PANTHER" id="PTHR11070">
    <property type="entry name" value="UVRD / RECB / PCRA DNA HELICASE FAMILY MEMBER"/>
    <property type="match status" value="1"/>
</dbReference>
<feature type="non-terminal residue" evidence="6">
    <location>
        <position position="333"/>
    </location>
</feature>
<dbReference type="InterPro" id="IPR027417">
    <property type="entry name" value="P-loop_NTPase"/>
</dbReference>
<dbReference type="Gene3D" id="1.10.10.160">
    <property type="match status" value="1"/>
</dbReference>
<evidence type="ECO:0000256" key="3">
    <source>
        <dbReference type="ARBA" id="ARBA00022806"/>
    </source>
</evidence>
<keyword evidence="2" id="KW-0378">Hydrolase</keyword>
<organism evidence="6">
    <name type="scientific">marine sediment metagenome</name>
    <dbReference type="NCBI Taxonomy" id="412755"/>
    <lineage>
        <taxon>unclassified sequences</taxon>
        <taxon>metagenomes</taxon>
        <taxon>ecological metagenomes</taxon>
    </lineage>
</organism>
<dbReference type="SUPFAM" id="SSF52540">
    <property type="entry name" value="P-loop containing nucleoside triphosphate hydrolases"/>
    <property type="match status" value="1"/>
</dbReference>
<dbReference type="InterPro" id="IPR014016">
    <property type="entry name" value="UvrD-like_ATP-bd"/>
</dbReference>
<dbReference type="EMBL" id="LAZR01070140">
    <property type="protein sequence ID" value="KKK44867.1"/>
    <property type="molecule type" value="Genomic_DNA"/>
</dbReference>
<evidence type="ECO:0000256" key="1">
    <source>
        <dbReference type="ARBA" id="ARBA00022741"/>
    </source>
</evidence>
<comment type="caution">
    <text evidence="6">The sequence shown here is derived from an EMBL/GenBank/DDBJ whole genome shotgun (WGS) entry which is preliminary data.</text>
</comment>
<sequence>VKILPGYDGEFGKIKFFEISERLQLLGQKTLFSIPSSDLPASVLFKNHVLKGTDPVESTDENHFSYSQFDSNFKRLRQSYFSAKETILNDLNPKQQKAVKYNKGPLLIVAGPGTGKTRTLTHKVAYFIHDKRVLPEEILAVTFTNKAAQEMNDRLRLLLAEATVMPLVTTFHSLCYKILKDQNKNKDVLSGWTIIDDHDRKTIVLDAIKLIENKGDDISTDPQSFLDKIILAKQQILDPNDDLQMLVDQSEIKTFQRVYKSYQYLLSIQNLLDYEEIIFRVVRLFETDKEIRETYQNRFKSIFVDEYQDINYAQYRLIKILSSPVESGSDKDI</sequence>
<dbReference type="GO" id="GO:0005524">
    <property type="term" value="F:ATP binding"/>
    <property type="evidence" value="ECO:0007669"/>
    <property type="project" value="UniProtKB-KW"/>
</dbReference>
<proteinExistence type="predicted"/>
<dbReference type="InterPro" id="IPR013986">
    <property type="entry name" value="DExx_box_DNA_helicase_dom_sf"/>
</dbReference>
<keyword evidence="3" id="KW-0347">Helicase</keyword>
<dbReference type="AlphaFoldDB" id="A0A0F8VKL4"/>
<keyword evidence="4" id="KW-0067">ATP-binding</keyword>
<gene>
    <name evidence="6" type="ORF">LCGC14_3166440</name>
</gene>
<dbReference type="GO" id="GO:0016787">
    <property type="term" value="F:hydrolase activity"/>
    <property type="evidence" value="ECO:0007669"/>
    <property type="project" value="UniProtKB-KW"/>
</dbReference>
<dbReference type="GO" id="GO:0003678">
    <property type="term" value="F:DNA helicase activity"/>
    <property type="evidence" value="ECO:0007669"/>
    <property type="project" value="InterPro"/>
</dbReference>
<feature type="non-terminal residue" evidence="6">
    <location>
        <position position="1"/>
    </location>
</feature>